<dbReference type="EMBL" id="JAVDQH010000004">
    <property type="protein sequence ID" value="MDR6243442.1"/>
    <property type="molecule type" value="Genomic_DNA"/>
</dbReference>
<name>A0ABU1IXL6_9BACL</name>
<evidence type="ECO:0000313" key="1">
    <source>
        <dbReference type="EMBL" id="MDR6243442.1"/>
    </source>
</evidence>
<dbReference type="RefSeq" id="WP_188773632.1">
    <property type="nucleotide sequence ID" value="NZ_BMMB01000001.1"/>
</dbReference>
<protein>
    <recommendedName>
        <fullName evidence="3">Plasmid replication protein RepL domain-containing protein</fullName>
    </recommendedName>
</protein>
<reference evidence="1 2" key="1">
    <citation type="submission" date="2023-07" db="EMBL/GenBank/DDBJ databases">
        <title>Genomic Encyclopedia of Type Strains, Phase IV (KMG-IV): sequencing the most valuable type-strain genomes for metagenomic binning, comparative biology and taxonomic classification.</title>
        <authorList>
            <person name="Goeker M."/>
        </authorList>
    </citation>
    <scope>NUCLEOTIDE SEQUENCE [LARGE SCALE GENOMIC DNA]</scope>
    <source>
        <strain evidence="1 2">DSM 22170</strain>
    </source>
</reference>
<evidence type="ECO:0000313" key="2">
    <source>
        <dbReference type="Proteomes" id="UP001185028"/>
    </source>
</evidence>
<comment type="caution">
    <text evidence="1">The sequence shown here is derived from an EMBL/GenBank/DDBJ whole genome shotgun (WGS) entry which is preliminary data.</text>
</comment>
<gene>
    <name evidence="1" type="ORF">JOC58_001329</name>
</gene>
<keyword evidence="2" id="KW-1185">Reference proteome</keyword>
<dbReference type="Proteomes" id="UP001185028">
    <property type="component" value="Unassembled WGS sequence"/>
</dbReference>
<sequence>MSDQHQLRKRLSQAEQQAKRREQVDLNLVNQEATKANEQGFTIIRQKRVNRTPFSQTINPNILYLCQQEYLSAAELAFIFTLSPLLKMGVNAIVDPQTDQYCSVVELASLLKRSRQKTSEMISNLIRKGIMYEFANIHELKIYGRQVTKRPFFLSPEIVCCGDKNKLESGITQLMIHHDILEKKGIKLPIKAIVEPHATYGKLVARKQFLEFQQQLRKKMGNK</sequence>
<proteinExistence type="predicted"/>
<evidence type="ECO:0008006" key="3">
    <source>
        <dbReference type="Google" id="ProtNLM"/>
    </source>
</evidence>
<accession>A0ABU1IXL6</accession>
<organism evidence="1 2">
    <name type="scientific">Paenibacillus hunanensis</name>
    <dbReference type="NCBI Taxonomy" id="539262"/>
    <lineage>
        <taxon>Bacteria</taxon>
        <taxon>Bacillati</taxon>
        <taxon>Bacillota</taxon>
        <taxon>Bacilli</taxon>
        <taxon>Bacillales</taxon>
        <taxon>Paenibacillaceae</taxon>
        <taxon>Paenibacillus</taxon>
    </lineage>
</organism>